<protein>
    <submittedName>
        <fullName evidence="1">Uncharacterized protein</fullName>
    </submittedName>
</protein>
<name>A0A8S5TQV0_9CAUD</name>
<reference evidence="1" key="1">
    <citation type="journal article" date="2021" name="Proc. Natl. Acad. Sci. U.S.A.">
        <title>A Catalog of Tens of Thousands of Viruses from Human Metagenomes Reveals Hidden Associations with Chronic Diseases.</title>
        <authorList>
            <person name="Tisza M.J."/>
            <person name="Buck C.B."/>
        </authorList>
    </citation>
    <scope>NUCLEOTIDE SEQUENCE</scope>
    <source>
        <strain evidence="1">CtbbV81</strain>
    </source>
</reference>
<accession>A0A8S5TQV0</accession>
<proteinExistence type="predicted"/>
<sequence>MIWLLSSYSFRALALAPLLSSFTCRCSNFIHINLKNQAPK</sequence>
<dbReference type="EMBL" id="BK032878">
    <property type="protein sequence ID" value="DAF65496.1"/>
    <property type="molecule type" value="Genomic_DNA"/>
</dbReference>
<organism evidence="1">
    <name type="scientific">Siphoviridae sp. ctbbV81</name>
    <dbReference type="NCBI Taxonomy" id="2827900"/>
    <lineage>
        <taxon>Viruses</taxon>
        <taxon>Duplodnaviria</taxon>
        <taxon>Heunggongvirae</taxon>
        <taxon>Uroviricota</taxon>
        <taxon>Caudoviricetes</taxon>
    </lineage>
</organism>
<evidence type="ECO:0000313" key="1">
    <source>
        <dbReference type="EMBL" id="DAF65496.1"/>
    </source>
</evidence>